<reference evidence="4" key="1">
    <citation type="journal article" date="2017" name="Genome Announc.">
        <title>Draft Genome Sequence of Terrimicrobium sacchariphilum NM-5T, a Facultative Anaerobic Soil Bacterium of the Class Spartobacteria.</title>
        <authorList>
            <person name="Qiu Y.L."/>
            <person name="Tourlousse D.M."/>
            <person name="Matsuura N."/>
            <person name="Ohashi A."/>
            <person name="Sekiguchi Y."/>
        </authorList>
    </citation>
    <scope>NUCLEOTIDE SEQUENCE [LARGE SCALE GENOMIC DNA]</scope>
    <source>
        <strain evidence="4">NM-5</strain>
    </source>
</reference>
<comment type="caution">
    <text evidence="3">The sequence shown here is derived from an EMBL/GenBank/DDBJ whole genome shotgun (WGS) entry which is preliminary data.</text>
</comment>
<sequence>MIVRRLSRPTGLLIAALGLLALAHLGYAGDILRGGVSSTGRKNADARAGAGAEAATVTKANAKDRLARTTQALASVQAMQAKARASAAGTVVPEGLQPGGLEVLTGANARWDGADSPTQSGSLVTIKQRDTQALLHWKTFNVGQNTTVKFDQSAGKDDASKWIVFNKVFDLTGKPSQIRGQIQAEGQVYIINQNGIVFGAGSQVNTRALVASSLPINNNLVQRGLLNNAASQFLFTNIEDAGQGDVPTFTPDVPLTPDKRVGGVVVEAGATISSPLNAEGNGGRIMLVGANVSNAGTLYAPAGQVIMAAGLQVGVGAHSTDDPSLRGLDVYVGEVGDYAAAATNSGIISVPRGHAFLTGKQVEQMGVIDSSTSVALNGRIDLIAAYGAVRVISTGSDIKAPFRFTQSGVVTFGSDSVTRILPESASSEKTVGLELALPSLVNVQGYAINLGRNATILAPGAKLPTGEDVVKPLSYLDPLAAGIQLSAGSFRSTDGTFMYSGGQVFLASGSLIDASGTAGAASQVNQNILNLSLRSGELADSPLQRDGFVRGLSITVDVRRTGTYNGRDWIGTPLADVTGFADLIERNVDQLTVAGGTVQIKSGGSFVAQKGSIIDVSGGWTDYQAGTSFRTTRLMSSGQLINIEDATPDRLYDGVYTGLSMKTHQKWGVSRTYATPLAPLGADSGQAYIQGADAGTIVIEAPSMILDGDMLGRSVIGPRQIRTSSFSSSLPAQSSVALRFRSQYLYGADILDASPTPPTVLLQAGSSSSTLSAFSVNASGEPAAIPHDRQETVNISPSLFGESGFGSVEIENMEGDINVPKGVVVQTREGGSLKLSAANVSVQGSIISPGGSITVSAYNYSPFAAALLRKTVVSATDLPARADHGRIDVAAGSVISAAGTVIDERAAAVEQALSPIAQNGGTISLSGYDVSIARGSTLDVSGGMTVSPTGKFSFGNGGQLTIAAGQDLSLASVLGGELKLNGTLLGYSAVKGGTLSITAPLIQVGGASPYKEAFVVQPEFFSQGGFNSFKLTGIGMKLAGSQPEDFVPAVFIAPGTIIAPRAQATVVQPLQPGQMNVAYTREVLPDGVRQPVDLEFSAPGVTNAFDSNVMDVRGDIVFSPGAKILADPGSDITFRGNTVSIFGSVYAPGGSITIVGRNSFPYSYFGSSVLPTTARATVYLAPSAYLSTAGAAVYAPDPFGRRVGTVFGGGAIAISGNIYADEQATLDVSGASGVFDLTLAELGLSATAEQMTRSGVTATPYGFLGYAKRLETNAGSITLTGGEMLYAHARLIGQPGGDSALGGSLSVSSGRFYPTDDKTSADLNLLVTQNDTHNIQAIKKVGDSLRSTSGAALLGGGFFSVDTFDNGGFASLTLGGNVQFSGPVTISAAKEIRVARGGVLAADAHVDLTAPYVALGQAYRAPSLPTETFSYFTKTVGTTTGEYNFSPTFGSGSLVVKADLIDLGALSFQGVGDITLDAAGGQIRGGGPVDFSGNLVMRAAAIYPVSGLDFAIYGYNYTQGGASKGSVVSIERAGFTQSPLSAQGRLAIYAATINQSGVLLAPFGQIALGWDGVGTAPVDPIARTAATIPTASQVNLGAGSVTSVAGLDYVTGQPLLVPYGLNPDGLAWLDPSGFDITSTGLSGKSVSLAGSSVNFSSGATIDMRGGGDLFSYRWVQGNGGSKDILASEDSFAIVPGYTSNFAPYAPFNTSAAATALDGDPGYVNSKLSVGDSIYLQASAGLPAGEYTLLPARYALLPGAFLVSRKSASVIGSYQFEDGSSTVPGYTFNSAQKEASRGKIFSQFEVLPSSVVASRAEYEVYSANAFFSNVAAEREQVVSPIPADAGQLVFRAISSLNIAGRLQAAPDLGGRGSLVDISAQAPIVIGGANTTVSAGSIFLDAARLSSLGAESLLIGGFRTAGSTGTSVTTTATSIRVDNAGSPLYAPEVILTTTGELRLVSGSQVYSTGSLTRPAEKLLLSGDGALLRVSSDASADMLRTGFTGALAPSLVLEAGSAVSGSGVILDSSNAMKLDPNAIITAEAISLNSGQVTILLNAPGTVAATNGLILSGSLLSNFESSSRKSLLSYSSLDIYGTGTIGGNGSLSIRAAQIRGYNQGVGGSVHVVADTLSLDNSQNGTVLAGAGSTGGNLVFDTGVVTLGTNTVSISGFGNTTINASGGVIGSGSGGLSTAGRLTIAAPLIAGAKGATQSITAGGQLVLTSLAGGSATVTSGLGASMSFTGSSVAADTDIVLPSGAVTLASTAGGIEVNGLIDVSGISRDFYDVTEYTDAGSISLAAVGGDVVIGSSGQINVSSAAGGGNAGTLSISAPQGVFTSAGSLVGSAGAGWRSGTFILDISALPTLSSVNQSFSADDFNYERSFRVRTGIVTVDGTSKARKFTLAADQGDVTVTGSIMANGETGGAIALYAHGSLTLSNGSLLDASGRYFSSAGKGGSVDLSAGATYNGVAGTGTLDILGGSKIDLSVAALDVGSRPSSFYGDYSGVLHLRAPQITGSTDLALSPVRGAIFGASAIIVEGYRVFDLTSVSGLISATGSTVQAQGGAITSANVNVRESIRQNGVLFGGNDVAISSRLFTGANAGLASIAVISPGAEIVNRNANGNITLGTTTSTTSQDWNLSTYRFGSKSAPGIITMRTAGNLVFYNTMSDGFQAVTAAADNGWSTMWLAPLMARNNLLPGNVQSYSYNLAAGADLTSANILGVLPMTSLGSELGSVQIGKNLGQAIGTTGANATTARIIGSSSTAANNFNVIRTGTGDINIAAGRDVQLLNQFATIYTAGVRVASSDSIYTAGDFSVPVLIDQDGFLAGTTQGALGNYQQVYPAQYSMAGGNVSVFAQRNIGHYTRNGSSTTLIADSSRQIPTNWLMRRSYIDGSGSYGSFTASGNGTSITDPSASTSWWVDFSNFFEGVGALGGGNVTLKALQDVVNVDAVAPTNARAPKGLADATLLLELGGGDVTVSAGRNIDGGIYYVENGVGTLTAGGQIKTNSTRSPSLGLIKSLTSPEVLDENTWLPTTLFAGKATFNVSARGNVLLGPTLNAFLVPQGLTNRYWYRSAFSTYGADSSVNVSSLGGSVNLRYNAIPPTSNTSLPIFQYWLQQENLYRSSAGNTIAAAYYPWIRLGETSVDPFSTAVTVLPPTLDVTAFSGDINVAGNLTLYPSATGNLSLKAAGSINGLQKVGVSNNLNGARTTLSGWMPSTITISDASPSLLPGVASSTSNLARFSNTSNLLLSNLITSSSALFTTFDRSFKETATTTSVIQTKQALHASGLLHAADSEPVRLYASGGDILDVTLFAPKQTRIMASNDIRDIAFYIQNVSENDYSLVQAGRDIVLYDANTPGLTQAAASGSALLPTSLIPAGDIQISGPGALGVFAARNIDLGVGSTRSDGTGVGITSIGNSRNPYLPFSGADVTVAAGLNVEGATQSLDVDGFLAKFAADGPDSSYLSEALASMATDGAKKDLGSLSDDEKRTLAFKILFQILRDTGRAYATAGNYEAGFSALSALIETSGEGNLNLRGRDVRTRNDGDITLLAPGGSLSLASSTIGNPLAPPGIVTERGGAISILTQGDVDLGIGRIFTLRGGNIIIWSSAGDIAAGSSPKTVRSAPPTRVVIDPQSATVETDLAGLATGGGIGVLASVVGVPPGDVDLIAPNGAVDAGDAGIRATGNLSIAAVKVLNADNISVAGSTTGVPTTAPPAAPNIAGLSSASSATAATASASSEMASQNKQQPAQDETPSIITVDVLGYGGGDDGAVPDARSATPQDAAPAEKSPDEDDPNKPRPTGSA</sequence>
<dbReference type="InterPro" id="IPR008638">
    <property type="entry name" value="FhaB/CdiA-like_TPS"/>
</dbReference>
<dbReference type="PANTHER" id="PTHR12338">
    <property type="entry name" value="AUTOTRANSPORTER"/>
    <property type="match status" value="1"/>
</dbReference>
<evidence type="ECO:0000313" key="4">
    <source>
        <dbReference type="Proteomes" id="UP000076023"/>
    </source>
</evidence>
<dbReference type="NCBIfam" id="TIGR01901">
    <property type="entry name" value="adhes_NPXG"/>
    <property type="match status" value="1"/>
</dbReference>
<dbReference type="InParanoid" id="A0A146GBE2"/>
<evidence type="ECO:0000256" key="1">
    <source>
        <dbReference type="SAM" id="MobiDB-lite"/>
    </source>
</evidence>
<evidence type="ECO:0000313" key="3">
    <source>
        <dbReference type="EMBL" id="GAT34949.1"/>
    </source>
</evidence>
<dbReference type="Gene3D" id="2.160.20.10">
    <property type="entry name" value="Single-stranded right-handed beta-helix, Pectin lyase-like"/>
    <property type="match status" value="3"/>
</dbReference>
<dbReference type="STRING" id="690879.TSACC_38"/>
<gene>
    <name evidence="3" type="ORF">TSACC_38</name>
</gene>
<dbReference type="InterPro" id="IPR021026">
    <property type="entry name" value="Filamn_hemagglutn_DUF3739"/>
</dbReference>
<keyword evidence="4" id="KW-1185">Reference proteome</keyword>
<dbReference type="InterPro" id="IPR050909">
    <property type="entry name" value="Bact_Autotransporter_VF"/>
</dbReference>
<dbReference type="Proteomes" id="UP000076023">
    <property type="component" value="Unassembled WGS sequence"/>
</dbReference>
<dbReference type="InterPro" id="IPR011050">
    <property type="entry name" value="Pectin_lyase_fold/virulence"/>
</dbReference>
<dbReference type="SMART" id="SM00912">
    <property type="entry name" value="Haemagg_act"/>
    <property type="match status" value="1"/>
</dbReference>
<accession>A0A146GBE2</accession>
<dbReference type="Pfam" id="PF12545">
    <property type="entry name" value="DUF3739"/>
    <property type="match status" value="1"/>
</dbReference>
<protein>
    <submittedName>
        <fullName evidence="3">Filamentous hemagglutinin family N-terminal domain-containing protein</fullName>
    </submittedName>
</protein>
<evidence type="ECO:0000259" key="2">
    <source>
        <dbReference type="SMART" id="SM00912"/>
    </source>
</evidence>
<organism evidence="3 4">
    <name type="scientific">Terrimicrobium sacchariphilum</name>
    <dbReference type="NCBI Taxonomy" id="690879"/>
    <lineage>
        <taxon>Bacteria</taxon>
        <taxon>Pseudomonadati</taxon>
        <taxon>Verrucomicrobiota</taxon>
        <taxon>Terrimicrobiia</taxon>
        <taxon>Terrimicrobiales</taxon>
        <taxon>Terrimicrobiaceae</taxon>
        <taxon>Terrimicrobium</taxon>
    </lineage>
</organism>
<feature type="compositionally biased region" description="Polar residues" evidence="1">
    <location>
        <begin position="3736"/>
        <end position="3753"/>
    </location>
</feature>
<dbReference type="PANTHER" id="PTHR12338:SF5">
    <property type="entry name" value="ANTIGEN 43-RELATED"/>
    <property type="match status" value="1"/>
</dbReference>
<proteinExistence type="predicted"/>
<dbReference type="Pfam" id="PF05860">
    <property type="entry name" value="TPS"/>
    <property type="match status" value="1"/>
</dbReference>
<feature type="domain" description="Filamentous haemagglutinin FhaB/tRNA nuclease CdiA-like TPS" evidence="2">
    <location>
        <begin position="93"/>
        <end position="220"/>
    </location>
</feature>
<dbReference type="EMBL" id="BDCO01000003">
    <property type="protein sequence ID" value="GAT34949.1"/>
    <property type="molecule type" value="Genomic_DNA"/>
</dbReference>
<dbReference type="InterPro" id="IPR012334">
    <property type="entry name" value="Pectin_lyas_fold"/>
</dbReference>
<name>A0A146GBE2_TERSA</name>
<feature type="region of interest" description="Disordered" evidence="1">
    <location>
        <begin position="3731"/>
        <end position="3801"/>
    </location>
</feature>
<dbReference type="SUPFAM" id="SSF51126">
    <property type="entry name" value="Pectin lyase-like"/>
    <property type="match status" value="1"/>
</dbReference>